<evidence type="ECO:0000256" key="1">
    <source>
        <dbReference type="SAM" id="MobiDB-lite"/>
    </source>
</evidence>
<dbReference type="EMBL" id="BAAAQD010000004">
    <property type="protein sequence ID" value="GAA1509989.1"/>
    <property type="molecule type" value="Genomic_DNA"/>
</dbReference>
<evidence type="ECO:0000313" key="3">
    <source>
        <dbReference type="EMBL" id="GAA1509989.1"/>
    </source>
</evidence>
<organism evidence="3 4">
    <name type="scientific">Dactylosporangium maewongense</name>
    <dbReference type="NCBI Taxonomy" id="634393"/>
    <lineage>
        <taxon>Bacteria</taxon>
        <taxon>Bacillati</taxon>
        <taxon>Actinomycetota</taxon>
        <taxon>Actinomycetes</taxon>
        <taxon>Micromonosporales</taxon>
        <taxon>Micromonosporaceae</taxon>
        <taxon>Dactylosporangium</taxon>
    </lineage>
</organism>
<name>A0ABN2A3L0_9ACTN</name>
<dbReference type="RefSeq" id="WP_344501995.1">
    <property type="nucleotide sequence ID" value="NZ_BAAAQD010000004.1"/>
</dbReference>
<reference evidence="3 4" key="1">
    <citation type="journal article" date="2019" name="Int. J. Syst. Evol. Microbiol.">
        <title>The Global Catalogue of Microorganisms (GCM) 10K type strain sequencing project: providing services to taxonomists for standard genome sequencing and annotation.</title>
        <authorList>
            <consortium name="The Broad Institute Genomics Platform"/>
            <consortium name="The Broad Institute Genome Sequencing Center for Infectious Disease"/>
            <person name="Wu L."/>
            <person name="Ma J."/>
        </authorList>
    </citation>
    <scope>NUCLEOTIDE SEQUENCE [LARGE SCALE GENOMIC DNA]</scope>
    <source>
        <strain evidence="3 4">JCM 15933</strain>
    </source>
</reference>
<keyword evidence="4" id="KW-1185">Reference proteome</keyword>
<gene>
    <name evidence="3" type="ORF">GCM10009827_025200</name>
</gene>
<feature type="chain" id="PRO_5046141182" description="Endo-1,4-beta-xylanase" evidence="2">
    <location>
        <begin position="28"/>
        <end position="58"/>
    </location>
</feature>
<sequence length="58" mass="5949">MLRRALAALATAALLGAVLVAPQPATAAEYVSNGTFSGGTASWLQSRGGKYYNSQSTM</sequence>
<feature type="region of interest" description="Disordered" evidence="1">
    <location>
        <begin position="38"/>
        <end position="58"/>
    </location>
</feature>
<keyword evidence="2" id="KW-0732">Signal</keyword>
<evidence type="ECO:0000256" key="2">
    <source>
        <dbReference type="SAM" id="SignalP"/>
    </source>
</evidence>
<comment type="caution">
    <text evidence="3">The sequence shown here is derived from an EMBL/GenBank/DDBJ whole genome shotgun (WGS) entry which is preliminary data.</text>
</comment>
<proteinExistence type="predicted"/>
<dbReference type="Proteomes" id="UP001501470">
    <property type="component" value="Unassembled WGS sequence"/>
</dbReference>
<evidence type="ECO:0008006" key="5">
    <source>
        <dbReference type="Google" id="ProtNLM"/>
    </source>
</evidence>
<protein>
    <recommendedName>
        <fullName evidence="5">Endo-1,4-beta-xylanase</fullName>
    </recommendedName>
</protein>
<feature type="signal peptide" evidence="2">
    <location>
        <begin position="1"/>
        <end position="27"/>
    </location>
</feature>
<accession>A0ABN2A3L0</accession>
<evidence type="ECO:0000313" key="4">
    <source>
        <dbReference type="Proteomes" id="UP001501470"/>
    </source>
</evidence>